<dbReference type="EMBL" id="KB750083">
    <property type="protein sequence ID" value="EOA93047.1"/>
    <property type="molecule type" value="Genomic_DNA"/>
</dbReference>
<proteinExistence type="predicted"/>
<feature type="non-terminal residue" evidence="1">
    <location>
        <position position="1"/>
    </location>
</feature>
<dbReference type="GO" id="GO:0004140">
    <property type="term" value="F:dephospho-CoA kinase activity"/>
    <property type="evidence" value="ECO:0007669"/>
    <property type="project" value="TreeGrafter"/>
</dbReference>
<feature type="non-terminal residue" evidence="1">
    <location>
        <position position="74"/>
    </location>
</feature>
<name>R0KYI5_ANAPL</name>
<accession>R0KYI5</accession>
<dbReference type="Proteomes" id="UP000296049">
    <property type="component" value="Unassembled WGS sequence"/>
</dbReference>
<dbReference type="GO" id="GO:0015937">
    <property type="term" value="P:coenzyme A biosynthetic process"/>
    <property type="evidence" value="ECO:0007669"/>
    <property type="project" value="TreeGrafter"/>
</dbReference>
<dbReference type="PANTHER" id="PTHR10695">
    <property type="entry name" value="DEPHOSPHO-COA KINASE-RELATED"/>
    <property type="match status" value="1"/>
</dbReference>
<reference evidence="2" key="1">
    <citation type="journal article" date="2013" name="Nat. Genet.">
        <title>The duck genome and transcriptome provide insight into an avian influenza virus reservoir species.</title>
        <authorList>
            <person name="Huang Y."/>
            <person name="Li Y."/>
            <person name="Burt D.W."/>
            <person name="Chen H."/>
            <person name="Zhang Y."/>
            <person name="Qian W."/>
            <person name="Kim H."/>
            <person name="Gan S."/>
            <person name="Zhao Y."/>
            <person name="Li J."/>
            <person name="Yi K."/>
            <person name="Feng H."/>
            <person name="Zhu P."/>
            <person name="Li B."/>
            <person name="Liu Q."/>
            <person name="Fairley S."/>
            <person name="Magor K.E."/>
            <person name="Du Z."/>
            <person name="Hu X."/>
            <person name="Goodman L."/>
            <person name="Tafer H."/>
            <person name="Vignal A."/>
            <person name="Lee T."/>
            <person name="Kim K.W."/>
            <person name="Sheng Z."/>
            <person name="An Y."/>
            <person name="Searle S."/>
            <person name="Herrero J."/>
            <person name="Groenen M.A."/>
            <person name="Crooijmans R.P."/>
            <person name="Faraut T."/>
            <person name="Cai Q."/>
            <person name="Webster R.G."/>
            <person name="Aldridge J.R."/>
            <person name="Warren W.C."/>
            <person name="Bartschat S."/>
            <person name="Kehr S."/>
            <person name="Marz M."/>
            <person name="Stadler P.F."/>
            <person name="Smith J."/>
            <person name="Kraus R.H."/>
            <person name="Zhao Y."/>
            <person name="Ren L."/>
            <person name="Fei J."/>
            <person name="Morisson M."/>
            <person name="Kaiser P."/>
            <person name="Griffin D.K."/>
            <person name="Rao M."/>
            <person name="Pitel F."/>
            <person name="Wang J."/>
            <person name="Li N."/>
        </authorList>
    </citation>
    <scope>NUCLEOTIDE SEQUENCE [LARGE SCALE GENOMIC DNA]</scope>
</reference>
<sequence length="74" mass="8382">TDPELSCIVVSEETRKGGEAVNKKRLENGLAALELFEIQLIKDPEHSRNEEEKISSSSLRQRLLGTLLRPPRVR</sequence>
<dbReference type="InterPro" id="IPR014729">
    <property type="entry name" value="Rossmann-like_a/b/a_fold"/>
</dbReference>
<dbReference type="PANTHER" id="PTHR10695:SF46">
    <property type="entry name" value="BIFUNCTIONAL COENZYME A SYNTHASE-RELATED"/>
    <property type="match status" value="1"/>
</dbReference>
<organism evidence="1 2">
    <name type="scientific">Anas platyrhynchos</name>
    <name type="common">Mallard</name>
    <name type="synonym">Anas boschas</name>
    <dbReference type="NCBI Taxonomy" id="8839"/>
    <lineage>
        <taxon>Eukaryota</taxon>
        <taxon>Metazoa</taxon>
        <taxon>Chordata</taxon>
        <taxon>Craniata</taxon>
        <taxon>Vertebrata</taxon>
        <taxon>Euteleostomi</taxon>
        <taxon>Archelosauria</taxon>
        <taxon>Archosauria</taxon>
        <taxon>Dinosauria</taxon>
        <taxon>Saurischia</taxon>
        <taxon>Theropoda</taxon>
        <taxon>Coelurosauria</taxon>
        <taxon>Aves</taxon>
        <taxon>Neognathae</taxon>
        <taxon>Galloanserae</taxon>
        <taxon>Anseriformes</taxon>
        <taxon>Anatidae</taxon>
        <taxon>Anatinae</taxon>
        <taxon>Anas</taxon>
    </lineage>
</organism>
<dbReference type="AlphaFoldDB" id="R0KYI5"/>
<evidence type="ECO:0000313" key="1">
    <source>
        <dbReference type="EMBL" id="EOA93047.1"/>
    </source>
</evidence>
<dbReference type="Gene3D" id="3.40.50.620">
    <property type="entry name" value="HUPs"/>
    <property type="match status" value="1"/>
</dbReference>
<gene>
    <name evidence="1" type="ORF">Anapl_18741</name>
</gene>
<protein>
    <submittedName>
        <fullName evidence="1">Bifunctional coenzyme A synthase</fullName>
    </submittedName>
</protein>
<dbReference type="GO" id="GO:0004595">
    <property type="term" value="F:pantetheine-phosphate adenylyltransferase activity"/>
    <property type="evidence" value="ECO:0007669"/>
    <property type="project" value="TreeGrafter"/>
</dbReference>
<evidence type="ECO:0000313" key="2">
    <source>
        <dbReference type="Proteomes" id="UP000296049"/>
    </source>
</evidence>
<keyword evidence="2" id="KW-1185">Reference proteome</keyword>